<organism evidence="2 3">
    <name type="scientific">Halalkalibaculum roseum</name>
    <dbReference type="NCBI Taxonomy" id="2709311"/>
    <lineage>
        <taxon>Bacteria</taxon>
        <taxon>Pseudomonadati</taxon>
        <taxon>Balneolota</taxon>
        <taxon>Balneolia</taxon>
        <taxon>Balneolales</taxon>
        <taxon>Balneolaceae</taxon>
        <taxon>Halalkalibaculum</taxon>
    </lineage>
</organism>
<evidence type="ECO:0000313" key="3">
    <source>
        <dbReference type="Proteomes" id="UP000473278"/>
    </source>
</evidence>
<keyword evidence="1" id="KW-0812">Transmembrane</keyword>
<dbReference type="AlphaFoldDB" id="A0A6M1T3P1"/>
<gene>
    <name evidence="2" type="ORF">G3570_11980</name>
</gene>
<sequence>MNYDSTLPEMMDALLNISEVVAIAGISIILFLVSLLLNKAAKKEKIPL</sequence>
<accession>A0A6M1T3P1</accession>
<dbReference type="EMBL" id="JAALLT010000004">
    <property type="protein sequence ID" value="NGP77357.1"/>
    <property type="molecule type" value="Genomic_DNA"/>
</dbReference>
<reference evidence="2 3" key="1">
    <citation type="submission" date="2020-02" db="EMBL/GenBank/DDBJ databases">
        <title>Balneolaceae bacterium YR4-1, complete genome.</title>
        <authorList>
            <person name="Li Y."/>
            <person name="Wu S."/>
        </authorList>
    </citation>
    <scope>NUCLEOTIDE SEQUENCE [LARGE SCALE GENOMIC DNA]</scope>
    <source>
        <strain evidence="2 3">YR4-1</strain>
    </source>
</reference>
<name>A0A6M1T3P1_9BACT</name>
<proteinExistence type="predicted"/>
<comment type="caution">
    <text evidence="2">The sequence shown here is derived from an EMBL/GenBank/DDBJ whole genome shotgun (WGS) entry which is preliminary data.</text>
</comment>
<protein>
    <submittedName>
        <fullName evidence="2">Uncharacterized protein</fullName>
    </submittedName>
</protein>
<dbReference type="Proteomes" id="UP000473278">
    <property type="component" value="Unassembled WGS sequence"/>
</dbReference>
<keyword evidence="1" id="KW-0472">Membrane</keyword>
<evidence type="ECO:0000313" key="2">
    <source>
        <dbReference type="EMBL" id="NGP77357.1"/>
    </source>
</evidence>
<keyword evidence="3" id="KW-1185">Reference proteome</keyword>
<evidence type="ECO:0000256" key="1">
    <source>
        <dbReference type="SAM" id="Phobius"/>
    </source>
</evidence>
<keyword evidence="1" id="KW-1133">Transmembrane helix</keyword>
<feature type="transmembrane region" description="Helical" evidence="1">
    <location>
        <begin position="20"/>
        <end position="38"/>
    </location>
</feature>
<dbReference type="RefSeq" id="WP_165142697.1">
    <property type="nucleotide sequence ID" value="NZ_JAALLT010000004.1"/>
</dbReference>